<feature type="chain" id="PRO_5021038944" description="Carboxypeptidase" evidence="8">
    <location>
        <begin position="25"/>
        <end position="504"/>
    </location>
</feature>
<evidence type="ECO:0000256" key="8">
    <source>
        <dbReference type="RuleBase" id="RU361156"/>
    </source>
</evidence>
<dbReference type="GO" id="GO:0004185">
    <property type="term" value="F:serine-type carboxypeptidase activity"/>
    <property type="evidence" value="ECO:0007669"/>
    <property type="project" value="UniProtKB-UniRule"/>
</dbReference>
<comment type="similarity">
    <text evidence="1 8">Belongs to the peptidase S10 family.</text>
</comment>
<evidence type="ECO:0000313" key="10">
    <source>
        <dbReference type="Proteomes" id="UP000298652"/>
    </source>
</evidence>
<feature type="signal peptide" evidence="8">
    <location>
        <begin position="1"/>
        <end position="24"/>
    </location>
</feature>
<dbReference type="InterPro" id="IPR033124">
    <property type="entry name" value="Ser_caboxypep_his_AS"/>
</dbReference>
<evidence type="ECO:0000256" key="1">
    <source>
        <dbReference type="ARBA" id="ARBA00009431"/>
    </source>
</evidence>
<dbReference type="Pfam" id="PF00450">
    <property type="entry name" value="Peptidase_S10"/>
    <property type="match status" value="1"/>
</dbReference>
<proteinExistence type="inferred from homology"/>
<dbReference type="InterPro" id="IPR001563">
    <property type="entry name" value="Peptidase_S10"/>
</dbReference>
<keyword evidence="2 8" id="KW-0121">Carboxypeptidase</keyword>
<dbReference type="Gene3D" id="3.40.50.11320">
    <property type="match status" value="1"/>
</dbReference>
<dbReference type="GO" id="GO:0006508">
    <property type="term" value="P:proteolysis"/>
    <property type="evidence" value="ECO:0007669"/>
    <property type="project" value="UniProtKB-KW"/>
</dbReference>
<dbReference type="Gene3D" id="3.40.50.1820">
    <property type="entry name" value="alpha/beta hydrolase"/>
    <property type="match status" value="1"/>
</dbReference>
<dbReference type="FunFam" id="3.40.50.1820:FF:000573">
    <property type="entry name" value="Carboxypeptidase"/>
    <property type="match status" value="1"/>
</dbReference>
<dbReference type="AlphaFoldDB" id="A0A4V6DEH1"/>
<keyword evidence="3 8" id="KW-0645">Protease</keyword>
<evidence type="ECO:0000256" key="6">
    <source>
        <dbReference type="ARBA" id="ARBA00023157"/>
    </source>
</evidence>
<keyword evidence="10" id="KW-1185">Reference proteome</keyword>
<evidence type="ECO:0000256" key="5">
    <source>
        <dbReference type="ARBA" id="ARBA00022801"/>
    </source>
</evidence>
<sequence length="504" mass="56082">MTRNQISYCIFLAILLAAPLPNAALDQAALLRLFMESQARSVPLPGETHPWVDPVSSFGHLPTHCKNPRGSKEADRITALPGQPPRVNFEQYAGYVTVDEEHGRALFYYFVESPYDAASKPLVLWLNGGPGCSSLGIGAMTELGPFRVNPDGKTLSRNRHAWNNVANVIFLESPAGVGFSYSNTSSDYDKRGDERTAVDSYVFLLHWLERFPEYKGRDFYIAGESYAGHYVPELAAVIVAVRKHTGKDPTNLKGIFVGNPLLDFLKNFKGGLEFLWNHGVMSDEAWANIAEHCSFGPSDGVLCDEAESPFNHFNFFTTVGNIDTFNIYAPICIQAPNGTTYPSGYLPGYDPCTKYYVTNYFNSLDVQEAIHARINTTWSNCTKLPHWNFNEAPILTMVPTISWLVDNGLRVWLYSGDMDDVCPITATRYSVQDLNLTITKPWRPWYAPANEVGGYIQQHEGGFTFASVRGAGHMVPSFQPKRSLVLFHSFLKGVLPPAVSLLQP</sequence>
<evidence type="ECO:0000256" key="3">
    <source>
        <dbReference type="ARBA" id="ARBA00022670"/>
    </source>
</evidence>
<name>A0A4V6DEH1_SETVI</name>
<organism evidence="9 10">
    <name type="scientific">Setaria viridis</name>
    <name type="common">Green bristlegrass</name>
    <name type="synonym">Setaria italica subsp. viridis</name>
    <dbReference type="NCBI Taxonomy" id="4556"/>
    <lineage>
        <taxon>Eukaryota</taxon>
        <taxon>Viridiplantae</taxon>
        <taxon>Streptophyta</taxon>
        <taxon>Embryophyta</taxon>
        <taxon>Tracheophyta</taxon>
        <taxon>Spermatophyta</taxon>
        <taxon>Magnoliopsida</taxon>
        <taxon>Liliopsida</taxon>
        <taxon>Poales</taxon>
        <taxon>Poaceae</taxon>
        <taxon>PACMAD clade</taxon>
        <taxon>Panicoideae</taxon>
        <taxon>Panicodae</taxon>
        <taxon>Paniceae</taxon>
        <taxon>Cenchrinae</taxon>
        <taxon>Setaria</taxon>
    </lineage>
</organism>
<dbReference type="PANTHER" id="PTHR11802">
    <property type="entry name" value="SERINE PROTEASE FAMILY S10 SERINE CARBOXYPEPTIDASE"/>
    <property type="match status" value="1"/>
</dbReference>
<evidence type="ECO:0000256" key="2">
    <source>
        <dbReference type="ARBA" id="ARBA00022645"/>
    </source>
</evidence>
<evidence type="ECO:0000256" key="7">
    <source>
        <dbReference type="ARBA" id="ARBA00023180"/>
    </source>
</evidence>
<keyword evidence="4 8" id="KW-0732">Signal</keyword>
<dbReference type="PROSITE" id="PS00131">
    <property type="entry name" value="CARBOXYPEPT_SER_SER"/>
    <property type="match status" value="1"/>
</dbReference>
<dbReference type="InterPro" id="IPR029058">
    <property type="entry name" value="AB_hydrolase_fold"/>
</dbReference>
<dbReference type="PANTHER" id="PTHR11802:SF328">
    <property type="entry name" value="CARBOXYPEPTIDASE"/>
    <property type="match status" value="1"/>
</dbReference>
<accession>A0A4V6DEH1</accession>
<dbReference type="FunFam" id="3.40.50.11320:FF:000001">
    <property type="entry name" value="Carboxypeptidase"/>
    <property type="match status" value="1"/>
</dbReference>
<dbReference type="InterPro" id="IPR018202">
    <property type="entry name" value="Ser_caboxypep_ser_AS"/>
</dbReference>
<keyword evidence="5 8" id="KW-0378">Hydrolase</keyword>
<keyword evidence="7" id="KW-0325">Glycoprotein</keyword>
<dbReference type="Proteomes" id="UP000298652">
    <property type="component" value="Chromosome 2"/>
</dbReference>
<dbReference type="EC" id="3.4.16.-" evidence="8"/>
<dbReference type="Gramene" id="TKW33546">
    <property type="protein sequence ID" value="TKW33546"/>
    <property type="gene ID" value="SEVIR_2G244100v2"/>
</dbReference>
<gene>
    <name evidence="9" type="ORF">SEVIR_2G244100v2</name>
</gene>
<dbReference type="EMBL" id="CM016553">
    <property type="protein sequence ID" value="TKW33546.1"/>
    <property type="molecule type" value="Genomic_DNA"/>
</dbReference>
<protein>
    <recommendedName>
        <fullName evidence="8">Carboxypeptidase</fullName>
        <ecNumber evidence="8">3.4.16.-</ecNumber>
    </recommendedName>
</protein>
<dbReference type="SUPFAM" id="SSF53474">
    <property type="entry name" value="alpha/beta-Hydrolases"/>
    <property type="match status" value="1"/>
</dbReference>
<dbReference type="GO" id="GO:0005773">
    <property type="term" value="C:vacuole"/>
    <property type="evidence" value="ECO:0007669"/>
    <property type="project" value="TreeGrafter"/>
</dbReference>
<evidence type="ECO:0000313" key="9">
    <source>
        <dbReference type="EMBL" id="TKW33546.1"/>
    </source>
</evidence>
<evidence type="ECO:0000256" key="4">
    <source>
        <dbReference type="ARBA" id="ARBA00022729"/>
    </source>
</evidence>
<keyword evidence="6" id="KW-1015">Disulfide bond</keyword>
<dbReference type="OMA" id="RHSWNNV"/>
<reference evidence="9" key="1">
    <citation type="submission" date="2019-03" db="EMBL/GenBank/DDBJ databases">
        <title>WGS assembly of Setaria viridis.</title>
        <authorList>
            <person name="Huang P."/>
            <person name="Jenkins J."/>
            <person name="Grimwood J."/>
            <person name="Barry K."/>
            <person name="Healey A."/>
            <person name="Mamidi S."/>
            <person name="Sreedasyam A."/>
            <person name="Shu S."/>
            <person name="Feldman M."/>
            <person name="Wu J."/>
            <person name="Yu Y."/>
            <person name="Chen C."/>
            <person name="Johnson J."/>
            <person name="Rokhsar D."/>
            <person name="Baxter I."/>
            <person name="Schmutz J."/>
            <person name="Brutnell T."/>
            <person name="Kellogg E."/>
        </authorList>
    </citation>
    <scope>NUCLEOTIDE SEQUENCE [LARGE SCALE GENOMIC DNA]</scope>
</reference>
<dbReference type="Gene3D" id="6.10.250.940">
    <property type="match status" value="1"/>
</dbReference>
<dbReference type="PRINTS" id="PR00724">
    <property type="entry name" value="CRBOXYPTASEC"/>
</dbReference>
<dbReference type="PROSITE" id="PS00560">
    <property type="entry name" value="CARBOXYPEPT_SER_HIS"/>
    <property type="match status" value="1"/>
</dbReference>